<accession>A0A1S2Y3Y5</accession>
<keyword evidence="4" id="KW-0238">DNA-binding</keyword>
<dbReference type="InterPro" id="IPR001005">
    <property type="entry name" value="SANT/Myb"/>
</dbReference>
<reference evidence="9" key="1">
    <citation type="journal article" date="2013" name="Nat. Biotechnol.">
        <title>Draft genome sequence of chickpea (Cicer arietinum) provides a resource for trait improvement.</title>
        <authorList>
            <person name="Varshney R.K."/>
            <person name="Song C."/>
            <person name="Saxena R.K."/>
            <person name="Azam S."/>
            <person name="Yu S."/>
            <person name="Sharpe A.G."/>
            <person name="Cannon S."/>
            <person name="Baek J."/>
            <person name="Rosen B.D."/>
            <person name="Tar'an B."/>
            <person name="Millan T."/>
            <person name="Zhang X."/>
            <person name="Ramsay L.D."/>
            <person name="Iwata A."/>
            <person name="Wang Y."/>
            <person name="Nelson W."/>
            <person name="Farmer A.D."/>
            <person name="Gaur P.M."/>
            <person name="Soderlund C."/>
            <person name="Penmetsa R.V."/>
            <person name="Xu C."/>
            <person name="Bharti A.K."/>
            <person name="He W."/>
            <person name="Winter P."/>
            <person name="Zhao S."/>
            <person name="Hane J.K."/>
            <person name="Carrasquilla-Garcia N."/>
            <person name="Condie J.A."/>
            <person name="Upadhyaya H.D."/>
            <person name="Luo M.C."/>
            <person name="Thudi M."/>
            <person name="Gowda C.L."/>
            <person name="Singh N.P."/>
            <person name="Lichtenzveig J."/>
            <person name="Gali K.K."/>
            <person name="Rubio J."/>
            <person name="Nadarajan N."/>
            <person name="Dolezel J."/>
            <person name="Bansal K.C."/>
            <person name="Xu X."/>
            <person name="Edwards D."/>
            <person name="Zhang G."/>
            <person name="Kahl G."/>
            <person name="Gil J."/>
            <person name="Singh K.B."/>
            <person name="Datta S.K."/>
            <person name="Jackson S.A."/>
            <person name="Wang J."/>
            <person name="Cook D.R."/>
        </authorList>
    </citation>
    <scope>NUCLEOTIDE SEQUENCE [LARGE SCALE GENOMIC DNA]</scope>
    <source>
        <strain evidence="9">cv. CDC Frontier</strain>
    </source>
</reference>
<dbReference type="OrthoDB" id="2143914at2759"/>
<dbReference type="Proteomes" id="UP000087171">
    <property type="component" value="Chromosome Ca4"/>
</dbReference>
<dbReference type="STRING" id="3827.A0A1S2Y3Y5"/>
<reference evidence="10" key="2">
    <citation type="submission" date="2025-08" db="UniProtKB">
        <authorList>
            <consortium name="RefSeq"/>
        </authorList>
    </citation>
    <scope>IDENTIFICATION</scope>
    <source>
        <tissue evidence="10">Etiolated seedlings</tissue>
    </source>
</reference>
<dbReference type="CDD" id="cd00167">
    <property type="entry name" value="SANT"/>
    <property type="match status" value="2"/>
</dbReference>
<dbReference type="Gene3D" id="1.10.10.60">
    <property type="entry name" value="Homeodomain-like"/>
    <property type="match status" value="2"/>
</dbReference>
<dbReference type="PROSITE" id="PS51294">
    <property type="entry name" value="HTH_MYB"/>
    <property type="match status" value="2"/>
</dbReference>
<dbReference type="PaxDb" id="3827-XP_004498932.1"/>
<dbReference type="InterPro" id="IPR017930">
    <property type="entry name" value="Myb_dom"/>
</dbReference>
<name>A0A1S2Y3Y5_CICAR</name>
<evidence type="ECO:0000256" key="6">
    <source>
        <dbReference type="ARBA" id="ARBA00023242"/>
    </source>
</evidence>
<dbReference type="KEGG" id="cam:101490288"/>
<evidence type="ECO:0000256" key="3">
    <source>
        <dbReference type="ARBA" id="ARBA00023015"/>
    </source>
</evidence>
<gene>
    <name evidence="10" type="primary">LOC101490288</name>
</gene>
<keyword evidence="5" id="KW-0804">Transcription</keyword>
<evidence type="ECO:0000313" key="10">
    <source>
        <dbReference type="RefSeq" id="XP_004498932.1"/>
    </source>
</evidence>
<dbReference type="GO" id="GO:0003677">
    <property type="term" value="F:DNA binding"/>
    <property type="evidence" value="ECO:0007669"/>
    <property type="project" value="UniProtKB-KW"/>
</dbReference>
<dbReference type="FunFam" id="1.10.10.60:FF:000414">
    <property type="entry name" value="Transcription factor RAX3"/>
    <property type="match status" value="1"/>
</dbReference>
<evidence type="ECO:0000313" key="9">
    <source>
        <dbReference type="Proteomes" id="UP000087171"/>
    </source>
</evidence>
<keyword evidence="2" id="KW-0677">Repeat</keyword>
<dbReference type="PANTHER" id="PTHR48000:SF67">
    <property type="entry name" value="MYB-LIKE DNA-BINDING DOMAIN CONTAINING PROTEIN, EXPRESSED"/>
    <property type="match status" value="1"/>
</dbReference>
<feature type="domain" description="HTH myb-type" evidence="8">
    <location>
        <begin position="9"/>
        <end position="62"/>
    </location>
</feature>
<organism evidence="9 10">
    <name type="scientific">Cicer arietinum</name>
    <name type="common">Chickpea</name>
    <name type="synonym">Garbanzo</name>
    <dbReference type="NCBI Taxonomy" id="3827"/>
    <lineage>
        <taxon>Eukaryota</taxon>
        <taxon>Viridiplantae</taxon>
        <taxon>Streptophyta</taxon>
        <taxon>Embryophyta</taxon>
        <taxon>Tracheophyta</taxon>
        <taxon>Spermatophyta</taxon>
        <taxon>Magnoliopsida</taxon>
        <taxon>eudicotyledons</taxon>
        <taxon>Gunneridae</taxon>
        <taxon>Pentapetalae</taxon>
        <taxon>rosids</taxon>
        <taxon>fabids</taxon>
        <taxon>Fabales</taxon>
        <taxon>Fabaceae</taxon>
        <taxon>Papilionoideae</taxon>
        <taxon>50 kb inversion clade</taxon>
        <taxon>NPAAA clade</taxon>
        <taxon>Hologalegina</taxon>
        <taxon>IRL clade</taxon>
        <taxon>Cicereae</taxon>
        <taxon>Cicer</taxon>
    </lineage>
</organism>
<dbReference type="PANTHER" id="PTHR48000">
    <property type="entry name" value="OS09G0431300 PROTEIN"/>
    <property type="match status" value="1"/>
</dbReference>
<dbReference type="InterPro" id="IPR009057">
    <property type="entry name" value="Homeodomain-like_sf"/>
</dbReference>
<sequence>MGRSPCCDKENVKRGPWSPDEDATLKSYLEIHGTSGSWIALPQKAGLKRCGKSCRLRWLNYLRPDIRHGGFTEEEDTIICTLYAQMGSRWSAIASKLPGRTDNDVKNYWNTKLKKKIIAGKVTIQPMTQNDTFLPSTPSPTQNPQYFPTSQTQYSPPSSLPIMLDNNNYDANYGFNNNEKIMGFDQIHDQLYNPSVNDVVVSQIGTSNNNNNNSNINPMMSMSQDCSSIEVNNNCELLQDQVGDHESVDPLLDFGFGFPHDHENGLNNCPDKVGDFGSSFCFSEWVDFSHADIKPY</sequence>
<feature type="domain" description="HTH myb-type" evidence="8">
    <location>
        <begin position="63"/>
        <end position="117"/>
    </location>
</feature>
<dbReference type="Pfam" id="PF00249">
    <property type="entry name" value="Myb_DNA-binding"/>
    <property type="match status" value="2"/>
</dbReference>
<proteinExistence type="predicted"/>
<keyword evidence="9" id="KW-1185">Reference proteome</keyword>
<protein>
    <submittedName>
        <fullName evidence="10">Transcription factor RAX2-like</fullName>
    </submittedName>
</protein>
<evidence type="ECO:0000259" key="7">
    <source>
        <dbReference type="PROSITE" id="PS50090"/>
    </source>
</evidence>
<evidence type="ECO:0000259" key="8">
    <source>
        <dbReference type="PROSITE" id="PS51294"/>
    </source>
</evidence>
<feature type="domain" description="Myb-like" evidence="7">
    <location>
        <begin position="63"/>
        <end position="113"/>
    </location>
</feature>
<evidence type="ECO:0000256" key="4">
    <source>
        <dbReference type="ARBA" id="ARBA00023125"/>
    </source>
</evidence>
<dbReference type="RefSeq" id="XP_004498932.1">
    <property type="nucleotide sequence ID" value="XM_004498875.3"/>
</dbReference>
<dbReference type="GO" id="GO:0005634">
    <property type="term" value="C:nucleus"/>
    <property type="evidence" value="ECO:0007669"/>
    <property type="project" value="UniProtKB-SubCell"/>
</dbReference>
<evidence type="ECO:0000256" key="2">
    <source>
        <dbReference type="ARBA" id="ARBA00022737"/>
    </source>
</evidence>
<dbReference type="SMART" id="SM00717">
    <property type="entry name" value="SANT"/>
    <property type="match status" value="2"/>
</dbReference>
<dbReference type="AlphaFoldDB" id="A0A1S2Y3Y5"/>
<evidence type="ECO:0000256" key="1">
    <source>
        <dbReference type="ARBA" id="ARBA00004123"/>
    </source>
</evidence>
<dbReference type="SUPFAM" id="SSF46689">
    <property type="entry name" value="Homeodomain-like"/>
    <property type="match status" value="1"/>
</dbReference>
<dbReference type="eggNOG" id="KOG0048">
    <property type="taxonomic scope" value="Eukaryota"/>
</dbReference>
<dbReference type="FunFam" id="1.10.10.60:FF:000015">
    <property type="entry name" value="Transcription factor RAX3"/>
    <property type="match status" value="1"/>
</dbReference>
<evidence type="ECO:0000256" key="5">
    <source>
        <dbReference type="ARBA" id="ARBA00023163"/>
    </source>
</evidence>
<feature type="domain" description="Myb-like" evidence="7">
    <location>
        <begin position="9"/>
        <end position="62"/>
    </location>
</feature>
<keyword evidence="3" id="KW-0805">Transcription regulation</keyword>
<dbReference type="PROSITE" id="PS50090">
    <property type="entry name" value="MYB_LIKE"/>
    <property type="match status" value="2"/>
</dbReference>
<comment type="subcellular location">
    <subcellularLocation>
        <location evidence="1">Nucleus</location>
    </subcellularLocation>
</comment>
<dbReference type="GeneID" id="101490288"/>
<keyword evidence="6" id="KW-0539">Nucleus</keyword>